<comment type="caution">
    <text evidence="2">The sequence shown here is derived from an EMBL/GenBank/DDBJ whole genome shotgun (WGS) entry which is preliminary data.</text>
</comment>
<reference evidence="3" key="1">
    <citation type="submission" date="2017-04" db="EMBL/GenBank/DDBJ databases">
        <title>Function of individual gut microbiota members based on whole genome sequencing of pure cultures obtained from chicken caecum.</title>
        <authorList>
            <person name="Medvecky M."/>
            <person name="Cejkova D."/>
            <person name="Polansky O."/>
            <person name="Karasova D."/>
            <person name="Kubasova T."/>
            <person name="Cizek A."/>
            <person name="Rychlik I."/>
        </authorList>
    </citation>
    <scope>NUCLEOTIDE SEQUENCE [LARGE SCALE GENOMIC DNA]</scope>
    <source>
        <strain evidence="3">An84</strain>
    </source>
</reference>
<dbReference type="AlphaFoldDB" id="A0AB36MF15"/>
<accession>A0AB36MF15</accession>
<dbReference type="InterPro" id="IPR025668">
    <property type="entry name" value="Tnp_DDE_dom"/>
</dbReference>
<organism evidence="2 3">
    <name type="scientific">Ligilactobacillus salivarius</name>
    <dbReference type="NCBI Taxonomy" id="1624"/>
    <lineage>
        <taxon>Bacteria</taxon>
        <taxon>Bacillati</taxon>
        <taxon>Bacillota</taxon>
        <taxon>Bacilli</taxon>
        <taxon>Lactobacillales</taxon>
        <taxon>Lactobacillaceae</taxon>
        <taxon>Ligilactobacillus</taxon>
    </lineage>
</organism>
<evidence type="ECO:0000259" key="1">
    <source>
        <dbReference type="Pfam" id="PF13751"/>
    </source>
</evidence>
<dbReference type="EMBL" id="NFHF01000038">
    <property type="protein sequence ID" value="OUN16501.1"/>
    <property type="molecule type" value="Genomic_DNA"/>
</dbReference>
<dbReference type="Pfam" id="PF13751">
    <property type="entry name" value="DDE_Tnp_1_6"/>
    <property type="match status" value="1"/>
</dbReference>
<dbReference type="PANTHER" id="PTHR33408">
    <property type="entry name" value="TRANSPOSASE"/>
    <property type="match status" value="1"/>
</dbReference>
<evidence type="ECO:0000313" key="2">
    <source>
        <dbReference type="EMBL" id="OUN16501.1"/>
    </source>
</evidence>
<gene>
    <name evidence="2" type="ORF">B5G36_10070</name>
</gene>
<sequence>MSQNELPDKIIKLSFDRYNTRKDKYGFKRNLKIYQANKIQLSSKLDKLTKTPSGRQRQIQVNQTWNYYKEKIKENLSSDEGQAIYRRRKYDVEPVFGRMKRDFGVRRTHLRGQKSVENDIGLVLMSINLVK</sequence>
<dbReference type="Proteomes" id="UP000196255">
    <property type="component" value="Unassembled WGS sequence"/>
</dbReference>
<dbReference type="PANTHER" id="PTHR33408:SF2">
    <property type="entry name" value="TRANSPOSASE DDE DOMAIN-CONTAINING PROTEIN"/>
    <property type="match status" value="1"/>
</dbReference>
<name>A0AB36MF15_9LACO</name>
<proteinExistence type="predicted"/>
<feature type="domain" description="Transposase DDE" evidence="1">
    <location>
        <begin position="22"/>
        <end position="131"/>
    </location>
</feature>
<protein>
    <recommendedName>
        <fullName evidence="1">Transposase DDE domain-containing protein</fullName>
    </recommendedName>
</protein>
<evidence type="ECO:0000313" key="3">
    <source>
        <dbReference type="Proteomes" id="UP000196255"/>
    </source>
</evidence>